<dbReference type="GO" id="GO:0051082">
    <property type="term" value="F:unfolded protein binding"/>
    <property type="evidence" value="ECO:0007669"/>
    <property type="project" value="InterPro"/>
</dbReference>
<evidence type="ECO:0000256" key="4">
    <source>
        <dbReference type="ARBA" id="ARBA00023186"/>
    </source>
</evidence>
<accession>A0A5J4ZFK3</accession>
<dbReference type="InterPro" id="IPR002423">
    <property type="entry name" value="Cpn60/GroEL/TCP-1"/>
</dbReference>
<dbReference type="InterPro" id="IPR044699">
    <property type="entry name" value="MAKR6"/>
</dbReference>
<dbReference type="SUPFAM" id="SSF48592">
    <property type="entry name" value="GroEL equatorial domain-like"/>
    <property type="match status" value="1"/>
</dbReference>
<dbReference type="GO" id="GO:0005524">
    <property type="term" value="F:ATP binding"/>
    <property type="evidence" value="ECO:0007669"/>
    <property type="project" value="UniProtKB-KW"/>
</dbReference>
<comment type="similarity">
    <text evidence="1 5">Belongs to the TCP-1 chaperonin family.</text>
</comment>
<evidence type="ECO:0000256" key="3">
    <source>
        <dbReference type="ARBA" id="ARBA00022840"/>
    </source>
</evidence>
<sequence length="428" mass="47885">MEPSSQPLATESFSYRWLINKKPSFDGLNELPFRISLDNSDHEATSEERNSKMVTSQRFLVEAQNFNFDFPVSKSPASIVHADEIFSDGQIIPIYIDPSKIEPFNTSNSAPATPISALSSKNVGSASRSPFRFLRKWRKSSKRVLQKYFGFLCQTVGCSRKSIKVDDIDRKVWPEVKSWSNSPVASDWCDIKRKDTKITDTESILRKGKSWSNSPVRSPSYSTGDWCDNESSIYEAILHCKRSIASLAERGKANRGYKRRVRDRHRKNRNLNAKLSNEVEKLLKDEATEEKGERARMASFVGAMAIADLVKTTLGPKGMDKILQSTGRGRSVTVTNDCATILKSFHSDNPAAKVLVEVQDDEVGDGTTSVVVLAGELLREAEKLVAANIHPMTIISGYWMAAECARNALLQKVMDNKEDAGQHEFRGH</sequence>
<dbReference type="InterPro" id="IPR017998">
    <property type="entry name" value="Chaperone_TCP-1"/>
</dbReference>
<dbReference type="OrthoDB" id="496at2759"/>
<dbReference type="PROSITE" id="PS00995">
    <property type="entry name" value="TCP1_3"/>
    <property type="match status" value="1"/>
</dbReference>
<dbReference type="InterPro" id="IPR027413">
    <property type="entry name" value="GROEL-like_equatorial_sf"/>
</dbReference>
<dbReference type="PANTHER" id="PTHR34576:SF14">
    <property type="entry name" value="MEMBRANE-ASSOCIATED KINASE REGULATOR 6"/>
    <property type="match status" value="1"/>
</dbReference>
<protein>
    <recommendedName>
        <fullName evidence="8">CCT-beta</fullName>
    </recommendedName>
</protein>
<dbReference type="PANTHER" id="PTHR34576">
    <property type="entry name" value="MEMBRANE-ASSOCIATED KINASE REGULATOR 6-RELATED"/>
    <property type="match status" value="1"/>
</dbReference>
<dbReference type="Pfam" id="PF00118">
    <property type="entry name" value="Cpn60_TCP1"/>
    <property type="match status" value="1"/>
</dbReference>
<evidence type="ECO:0000256" key="1">
    <source>
        <dbReference type="ARBA" id="ARBA00008020"/>
    </source>
</evidence>
<dbReference type="EMBL" id="CM018052">
    <property type="protein sequence ID" value="KAA8516111.1"/>
    <property type="molecule type" value="Genomic_DNA"/>
</dbReference>
<organism evidence="6 7">
    <name type="scientific">Nyssa sinensis</name>
    <dbReference type="NCBI Taxonomy" id="561372"/>
    <lineage>
        <taxon>Eukaryota</taxon>
        <taxon>Viridiplantae</taxon>
        <taxon>Streptophyta</taxon>
        <taxon>Embryophyta</taxon>
        <taxon>Tracheophyta</taxon>
        <taxon>Spermatophyta</taxon>
        <taxon>Magnoliopsida</taxon>
        <taxon>eudicotyledons</taxon>
        <taxon>Gunneridae</taxon>
        <taxon>Pentapetalae</taxon>
        <taxon>asterids</taxon>
        <taxon>Cornales</taxon>
        <taxon>Nyssaceae</taxon>
        <taxon>Nyssa</taxon>
    </lineage>
</organism>
<dbReference type="InterPro" id="IPR002194">
    <property type="entry name" value="Chaperonin_TCP-1_CS"/>
</dbReference>
<keyword evidence="4 5" id="KW-0143">Chaperone</keyword>
<gene>
    <name evidence="6" type="ORF">F0562_019290</name>
</gene>
<keyword evidence="7" id="KW-1185">Reference proteome</keyword>
<dbReference type="AlphaFoldDB" id="A0A5J4ZFK3"/>
<evidence type="ECO:0000256" key="2">
    <source>
        <dbReference type="ARBA" id="ARBA00022741"/>
    </source>
</evidence>
<dbReference type="PROSITE" id="PS00750">
    <property type="entry name" value="TCP1_1"/>
    <property type="match status" value="1"/>
</dbReference>
<evidence type="ECO:0008006" key="8">
    <source>
        <dbReference type="Google" id="ProtNLM"/>
    </source>
</evidence>
<dbReference type="Gene3D" id="1.10.560.10">
    <property type="entry name" value="GroEL-like equatorial domain"/>
    <property type="match status" value="1"/>
</dbReference>
<name>A0A5J4ZFK3_9ASTE</name>
<evidence type="ECO:0000256" key="5">
    <source>
        <dbReference type="RuleBase" id="RU004187"/>
    </source>
</evidence>
<evidence type="ECO:0000313" key="7">
    <source>
        <dbReference type="Proteomes" id="UP000325577"/>
    </source>
</evidence>
<keyword evidence="2 5" id="KW-0547">Nucleotide-binding</keyword>
<dbReference type="GO" id="GO:0140662">
    <property type="term" value="F:ATP-dependent protein folding chaperone"/>
    <property type="evidence" value="ECO:0007669"/>
    <property type="project" value="InterPro"/>
</dbReference>
<dbReference type="GO" id="GO:0016887">
    <property type="term" value="F:ATP hydrolysis activity"/>
    <property type="evidence" value="ECO:0007669"/>
    <property type="project" value="InterPro"/>
</dbReference>
<reference evidence="6 7" key="1">
    <citation type="submission" date="2019-09" db="EMBL/GenBank/DDBJ databases">
        <title>A chromosome-level genome assembly of the Chinese tupelo Nyssa sinensis.</title>
        <authorList>
            <person name="Yang X."/>
            <person name="Kang M."/>
            <person name="Yang Y."/>
            <person name="Xiong H."/>
            <person name="Wang M."/>
            <person name="Zhang Z."/>
            <person name="Wang Z."/>
            <person name="Wu H."/>
            <person name="Ma T."/>
            <person name="Liu J."/>
            <person name="Xi Z."/>
        </authorList>
    </citation>
    <scope>NUCLEOTIDE SEQUENCE [LARGE SCALE GENOMIC DNA]</scope>
    <source>
        <strain evidence="6">J267</strain>
        <tissue evidence="6">Leaf</tissue>
    </source>
</reference>
<evidence type="ECO:0000313" key="6">
    <source>
        <dbReference type="EMBL" id="KAA8516111.1"/>
    </source>
</evidence>
<dbReference type="Proteomes" id="UP000325577">
    <property type="component" value="Linkage Group LG9"/>
</dbReference>
<dbReference type="PRINTS" id="PR00304">
    <property type="entry name" value="TCOMPLEXTCP1"/>
</dbReference>
<proteinExistence type="inferred from homology"/>
<keyword evidence="3 5" id="KW-0067">ATP-binding</keyword>